<name>A0A9W8AH09_9FUNG</name>
<feature type="transmembrane region" description="Helical" evidence="2">
    <location>
        <begin position="59"/>
        <end position="86"/>
    </location>
</feature>
<feature type="transmembrane region" description="Helical" evidence="2">
    <location>
        <begin position="106"/>
        <end position="128"/>
    </location>
</feature>
<evidence type="ECO:0000256" key="1">
    <source>
        <dbReference type="SAM" id="MobiDB-lite"/>
    </source>
</evidence>
<protein>
    <submittedName>
        <fullName evidence="3">Uncharacterized protein</fullName>
    </submittedName>
</protein>
<feature type="compositionally biased region" description="Polar residues" evidence="1">
    <location>
        <begin position="1"/>
        <end position="11"/>
    </location>
</feature>
<proteinExistence type="predicted"/>
<gene>
    <name evidence="3" type="ORF">IWQ62_006267</name>
</gene>
<keyword evidence="2" id="KW-0812">Transmembrane</keyword>
<feature type="transmembrane region" description="Helical" evidence="2">
    <location>
        <begin position="149"/>
        <end position="169"/>
    </location>
</feature>
<feature type="transmembrane region" description="Helical" evidence="2">
    <location>
        <begin position="215"/>
        <end position="235"/>
    </location>
</feature>
<feature type="region of interest" description="Disordered" evidence="1">
    <location>
        <begin position="328"/>
        <end position="347"/>
    </location>
</feature>
<dbReference type="EMBL" id="JANBPY010003265">
    <property type="protein sequence ID" value="KAJ1952248.1"/>
    <property type="molecule type" value="Genomic_DNA"/>
</dbReference>
<dbReference type="OrthoDB" id="5582975at2759"/>
<reference evidence="3" key="1">
    <citation type="submission" date="2022-07" db="EMBL/GenBank/DDBJ databases">
        <title>Phylogenomic reconstructions and comparative analyses of Kickxellomycotina fungi.</title>
        <authorList>
            <person name="Reynolds N.K."/>
            <person name="Stajich J.E."/>
            <person name="Barry K."/>
            <person name="Grigoriev I.V."/>
            <person name="Crous P."/>
            <person name="Smith M.E."/>
        </authorList>
    </citation>
    <scope>NUCLEOTIDE SEQUENCE</scope>
    <source>
        <strain evidence="3">RSA 1196</strain>
    </source>
</reference>
<feature type="non-terminal residue" evidence="3">
    <location>
        <position position="1"/>
    </location>
</feature>
<evidence type="ECO:0000313" key="3">
    <source>
        <dbReference type="EMBL" id="KAJ1952248.1"/>
    </source>
</evidence>
<feature type="region of interest" description="Disordered" evidence="1">
    <location>
        <begin position="1"/>
        <end position="35"/>
    </location>
</feature>
<keyword evidence="4" id="KW-1185">Reference proteome</keyword>
<dbReference type="Proteomes" id="UP001150925">
    <property type="component" value="Unassembled WGS sequence"/>
</dbReference>
<organism evidence="3 4">
    <name type="scientific">Dispira parvispora</name>
    <dbReference type="NCBI Taxonomy" id="1520584"/>
    <lineage>
        <taxon>Eukaryota</taxon>
        <taxon>Fungi</taxon>
        <taxon>Fungi incertae sedis</taxon>
        <taxon>Zoopagomycota</taxon>
        <taxon>Kickxellomycotina</taxon>
        <taxon>Dimargaritomycetes</taxon>
        <taxon>Dimargaritales</taxon>
        <taxon>Dimargaritaceae</taxon>
        <taxon>Dispira</taxon>
    </lineage>
</organism>
<evidence type="ECO:0000256" key="2">
    <source>
        <dbReference type="SAM" id="Phobius"/>
    </source>
</evidence>
<dbReference type="AlphaFoldDB" id="A0A9W8AH09"/>
<sequence length="362" mass="40851">YHPSSDTSSSEAGPHYYESVAPSDKITPEDEGGEDHERTVSMAAFTMARDHVLLYQLHYTYLTIPLAMFALATTGLTSSVIGIFSYGANYRPLAPDPSPKSLDLSIGWEIGYIVLTGITLLAALLRLGHGYRSHYEYHVFDLRYLKCMLAMDTIFAGLWVVIPTMILFVESSHPHSGLRANACRWRKGYDFDWHQKRPDFMDFPALCTLDTLGPYLGYVGALAHLIAVGYGGWLWRKITLFHRDKGQGYCHITPDGVNPFSEPVADDAWWWSRMMSRYQRIVGQVPSLRSHKVKPKVYPKPAFLTESEQMDEGIEVQPLSLDESSNFLRSSQMRTPSPPSSTPPQGLGKVKYLATKVVKDWY</sequence>
<keyword evidence="2" id="KW-0472">Membrane</keyword>
<keyword evidence="2" id="KW-1133">Transmembrane helix</keyword>
<comment type="caution">
    <text evidence="3">The sequence shown here is derived from an EMBL/GenBank/DDBJ whole genome shotgun (WGS) entry which is preliminary data.</text>
</comment>
<accession>A0A9W8AH09</accession>
<evidence type="ECO:0000313" key="4">
    <source>
        <dbReference type="Proteomes" id="UP001150925"/>
    </source>
</evidence>